<evidence type="ECO:0000313" key="2">
    <source>
        <dbReference type="EMBL" id="THF97215.1"/>
    </source>
</evidence>
<accession>A0A4S4D791</accession>
<gene>
    <name evidence="2" type="ORF">TEA_022542</name>
</gene>
<organism evidence="2 3">
    <name type="scientific">Camellia sinensis var. sinensis</name>
    <name type="common">China tea</name>
    <dbReference type="NCBI Taxonomy" id="542762"/>
    <lineage>
        <taxon>Eukaryota</taxon>
        <taxon>Viridiplantae</taxon>
        <taxon>Streptophyta</taxon>
        <taxon>Embryophyta</taxon>
        <taxon>Tracheophyta</taxon>
        <taxon>Spermatophyta</taxon>
        <taxon>Magnoliopsida</taxon>
        <taxon>eudicotyledons</taxon>
        <taxon>Gunneridae</taxon>
        <taxon>Pentapetalae</taxon>
        <taxon>asterids</taxon>
        <taxon>Ericales</taxon>
        <taxon>Theaceae</taxon>
        <taxon>Camellia</taxon>
    </lineage>
</organism>
<evidence type="ECO:0000313" key="3">
    <source>
        <dbReference type="Proteomes" id="UP000306102"/>
    </source>
</evidence>
<dbReference type="AlphaFoldDB" id="A0A4S4D791"/>
<feature type="compositionally biased region" description="Polar residues" evidence="1">
    <location>
        <begin position="32"/>
        <end position="47"/>
    </location>
</feature>
<keyword evidence="3" id="KW-1185">Reference proteome</keyword>
<dbReference type="EMBL" id="SDRB02012609">
    <property type="protein sequence ID" value="THF97215.1"/>
    <property type="molecule type" value="Genomic_DNA"/>
</dbReference>
<feature type="compositionally biased region" description="Basic and acidic residues" evidence="1">
    <location>
        <begin position="8"/>
        <end position="19"/>
    </location>
</feature>
<comment type="caution">
    <text evidence="2">The sequence shown here is derived from an EMBL/GenBank/DDBJ whole genome shotgun (WGS) entry which is preliminary data.</text>
</comment>
<feature type="compositionally biased region" description="Low complexity" evidence="1">
    <location>
        <begin position="64"/>
        <end position="77"/>
    </location>
</feature>
<feature type="region of interest" description="Disordered" evidence="1">
    <location>
        <begin position="1"/>
        <end position="77"/>
    </location>
</feature>
<dbReference type="STRING" id="542762.A0A4S4D791"/>
<proteinExistence type="predicted"/>
<reference evidence="2 3" key="1">
    <citation type="journal article" date="2018" name="Proc. Natl. Acad. Sci. U.S.A.">
        <title>Draft genome sequence of Camellia sinensis var. sinensis provides insights into the evolution of the tea genome and tea quality.</title>
        <authorList>
            <person name="Wei C."/>
            <person name="Yang H."/>
            <person name="Wang S."/>
            <person name="Zhao J."/>
            <person name="Liu C."/>
            <person name="Gao L."/>
            <person name="Xia E."/>
            <person name="Lu Y."/>
            <person name="Tai Y."/>
            <person name="She G."/>
            <person name="Sun J."/>
            <person name="Cao H."/>
            <person name="Tong W."/>
            <person name="Gao Q."/>
            <person name="Li Y."/>
            <person name="Deng W."/>
            <person name="Jiang X."/>
            <person name="Wang W."/>
            <person name="Chen Q."/>
            <person name="Zhang S."/>
            <person name="Li H."/>
            <person name="Wu J."/>
            <person name="Wang P."/>
            <person name="Li P."/>
            <person name="Shi C."/>
            <person name="Zheng F."/>
            <person name="Jian J."/>
            <person name="Huang B."/>
            <person name="Shan D."/>
            <person name="Shi M."/>
            <person name="Fang C."/>
            <person name="Yue Y."/>
            <person name="Li F."/>
            <person name="Li D."/>
            <person name="Wei S."/>
            <person name="Han B."/>
            <person name="Jiang C."/>
            <person name="Yin Y."/>
            <person name="Xia T."/>
            <person name="Zhang Z."/>
            <person name="Bennetzen J.L."/>
            <person name="Zhao S."/>
            <person name="Wan X."/>
        </authorList>
    </citation>
    <scope>NUCLEOTIDE SEQUENCE [LARGE SCALE GENOMIC DNA]</scope>
    <source>
        <strain evidence="3">cv. Shuchazao</strain>
        <tissue evidence="2">Leaf</tissue>
    </source>
</reference>
<sequence length="234" mass="26010">MGTTTKINEFRDKKERQDYDNQDNYNGRHSDSVIGSNSAKNPETNVTHYEKPAASSHTGSAPPQKLSSAPVSSSVQVEQSSHGHCDSIFNDDDDRYNGDSQPVVLLLMSLRLPCEISRLVNLSTCWEVGSWMMILDLGICALILLCLSYEAWTRQNGSRGSVEYGDTPGTRGHAGDTYGTRHLACPLNLINFFARDTTETRQRHACPNLDTPWDTGGVNERENEYKPGQRLLSL</sequence>
<dbReference type="Proteomes" id="UP000306102">
    <property type="component" value="Unassembled WGS sequence"/>
</dbReference>
<protein>
    <submittedName>
        <fullName evidence="2">Uncharacterized protein</fullName>
    </submittedName>
</protein>
<name>A0A4S4D791_CAMSN</name>
<evidence type="ECO:0000256" key="1">
    <source>
        <dbReference type="SAM" id="MobiDB-lite"/>
    </source>
</evidence>